<dbReference type="EMBL" id="CP024963">
    <property type="protein sequence ID" value="ATZ17039.1"/>
    <property type="molecule type" value="Genomic_DNA"/>
</dbReference>
<dbReference type="RefSeq" id="WP_025734067.1">
    <property type="nucleotide sequence ID" value="NZ_CP024963.1"/>
</dbReference>
<keyword evidence="3" id="KW-1185">Reference proteome</keyword>
<evidence type="ECO:0000313" key="3">
    <source>
        <dbReference type="Proteomes" id="UP000232063"/>
    </source>
</evidence>
<feature type="signal peptide" evidence="1">
    <location>
        <begin position="1"/>
        <end position="22"/>
    </location>
</feature>
<sequence>MKKILLSTTCFAMAVPALTVTACTYIDTVEMSIVNKVKSVMDSTSAAFTSSILANSEGYNSDIIDGYVTGQTANKVTNMNSDQAYSAIKNSLLDEDKFNNWRSELKQSDPDYQGKVVEKDETKEMIKILANGLTAALGDGFNNAKADIITSLLSNMVGDGELFKVQNVLGQIEGFSGIINTLSKILKFAPQIFKMLDVTNWPTPDFSMIQKNQDLINYAQIEIVNLFKALTGETETEFLSLERYKELKPGLGDEQKPGDIGYIAFGLSNALKNLGNISWDWKSIDVLVDYIPKILLSISTYISLFDSYQLTDEEIEDADHTLAKDKTNYKIICEVNEDTFKTDQKVSYEIKSILSLITNLFTLKKGKENYNKFRINKILFTFSKKTKDFDIFEDLLKIEAKKGNGFLPSLYLYHGNFSKRIIESSNFGFNALFYSISDILLKNFIGDIEEQIEELKDKDFGSGFTLNKLFKTFELKPSAIIPGIILNLLANNDFESLIRSINVDGIVNKLFEMLDLGMLEGMLRNLINPFLEKQKDTIHKVESIVKIISPLMNSPLNNLLNGSKLDQLVFKEIKFLLPENIKSILGEEINSFSELLNMDLFKLLKIEEKGISIAQLITIIFESKSVSNFFENQQIQQILDSEELYGFLTNKVNILEKLQLHSINELLNSDITKLLNLFGINFQDFEIMKIKDFVKSFSTNIKIVISLLQKTLSIISNALISKDSKNSFFQDFDLKNQYDEPCFPRYADYDVKYDIELALLISKRSHAAIYAVRKGKTRNDLPERLDQNGIVSYILGNYEGKMRKDTIYKDIYDIFQGTTGNMFSAIIKSLKKIADEFVDSNNGLTTKEKQRSYSQYYSTQLIDWTNFKNKNQDSTISYKISYKTTKGHINTYVVKLKTNINKNVNNTKYEVASFVKQN</sequence>
<name>A0A2K8NTC7_9MOLU</name>
<dbReference type="AlphaFoldDB" id="A0A2K8NTC7"/>
<evidence type="ECO:0008006" key="4">
    <source>
        <dbReference type="Google" id="ProtNLM"/>
    </source>
</evidence>
<organism evidence="2 3">
    <name type="scientific">Williamsoniiplasma luminosum</name>
    <dbReference type="NCBI Taxonomy" id="214888"/>
    <lineage>
        <taxon>Bacteria</taxon>
        <taxon>Bacillati</taxon>
        <taxon>Mycoplasmatota</taxon>
        <taxon>Mollicutes</taxon>
        <taxon>Entomoplasmatales</taxon>
        <taxon>Williamsoniiplasma</taxon>
    </lineage>
</organism>
<dbReference type="KEGG" id="elj:ELUMI_v1c03140"/>
<evidence type="ECO:0000313" key="2">
    <source>
        <dbReference type="EMBL" id="ATZ17039.1"/>
    </source>
</evidence>
<dbReference type="PROSITE" id="PS51257">
    <property type="entry name" value="PROKAR_LIPOPROTEIN"/>
    <property type="match status" value="1"/>
</dbReference>
<evidence type="ECO:0000256" key="1">
    <source>
        <dbReference type="SAM" id="SignalP"/>
    </source>
</evidence>
<protein>
    <recommendedName>
        <fullName evidence="4">MOLPALP family lipoprotein</fullName>
    </recommendedName>
</protein>
<feature type="chain" id="PRO_5014843080" description="MOLPALP family lipoprotein" evidence="1">
    <location>
        <begin position="23"/>
        <end position="918"/>
    </location>
</feature>
<keyword evidence="1" id="KW-0732">Signal</keyword>
<dbReference type="Proteomes" id="UP000232063">
    <property type="component" value="Chromosome"/>
</dbReference>
<accession>A0A2K8NTC7</accession>
<reference evidence="2 3" key="1">
    <citation type="submission" date="2017-11" db="EMBL/GenBank/DDBJ databases">
        <title>Genome sequence of Entomoplasma luminosum PIMN-1 (ATCC 49195).</title>
        <authorList>
            <person name="Lo W.-S."/>
            <person name="Gasparich G.E."/>
            <person name="Kuo C.-H."/>
        </authorList>
    </citation>
    <scope>NUCLEOTIDE SEQUENCE [LARGE SCALE GENOMIC DNA]</scope>
    <source>
        <strain evidence="2 3">PIMN-1</strain>
    </source>
</reference>
<gene>
    <name evidence="2" type="ORF">ELUMI_v1c03140</name>
</gene>
<proteinExistence type="predicted"/>